<sequence length="211" mass="23180">MTPTPPKRRTVGIVIFDDVEVLDFCGPFEVFSVARPPGREEDEARLFDVVTLAATPEVVRARYGLRVVPDHTLDDHPPLDLVVIPGGRGTRRERRNGALLRWLKQQHARAELTASVCTGAFLLAECGLLDGRRATTHWGSVQAMRDRYPQVAVAEDARFVDEGRVLTAAGISAGIDLALYLVAKLHGAEVAAWTARHMEYDWNPAFAAEGA</sequence>
<accession>D7CTY7</accession>
<dbReference type="HOGENOM" id="CLU_000445_44_1_0"/>
<dbReference type="AlphaFoldDB" id="D7CTY7"/>
<dbReference type="CDD" id="cd03139">
    <property type="entry name" value="GATase1_PfpI_2"/>
    <property type="match status" value="1"/>
</dbReference>
<evidence type="ECO:0000313" key="3">
    <source>
        <dbReference type="Proteomes" id="UP000000379"/>
    </source>
</evidence>
<proteinExistence type="predicted"/>
<dbReference type="InterPro" id="IPR029062">
    <property type="entry name" value="Class_I_gatase-like"/>
</dbReference>
<dbReference type="PANTHER" id="PTHR43130">
    <property type="entry name" value="ARAC-FAMILY TRANSCRIPTIONAL REGULATOR"/>
    <property type="match status" value="1"/>
</dbReference>
<name>D7CTY7_TRURR</name>
<dbReference type="PANTHER" id="PTHR43130:SF14">
    <property type="entry name" value="DJ-1_PFPI DOMAIN-CONTAINING PROTEIN"/>
    <property type="match status" value="1"/>
</dbReference>
<feature type="domain" description="DJ-1/PfpI" evidence="1">
    <location>
        <begin position="10"/>
        <end position="183"/>
    </location>
</feature>
<dbReference type="RefSeq" id="WP_013179045.1">
    <property type="nucleotide sequence ID" value="NC_014221.1"/>
</dbReference>
<dbReference type="InterPro" id="IPR002818">
    <property type="entry name" value="DJ-1/PfpI"/>
</dbReference>
<dbReference type="Gene3D" id="3.40.50.880">
    <property type="match status" value="1"/>
</dbReference>
<keyword evidence="3" id="KW-1185">Reference proteome</keyword>
<dbReference type="OrthoDB" id="9798003at2"/>
<dbReference type="EMBL" id="CP002049">
    <property type="protein sequence ID" value="ADI15684.1"/>
    <property type="molecule type" value="Genomic_DNA"/>
</dbReference>
<organism evidence="2 3">
    <name type="scientific">Truepera radiovictrix (strain DSM 17093 / CIP 108686 / LMG 22925 / RQ-24)</name>
    <dbReference type="NCBI Taxonomy" id="649638"/>
    <lineage>
        <taxon>Bacteria</taxon>
        <taxon>Thermotogati</taxon>
        <taxon>Deinococcota</taxon>
        <taxon>Deinococci</taxon>
        <taxon>Trueperales</taxon>
        <taxon>Trueperaceae</taxon>
        <taxon>Truepera</taxon>
    </lineage>
</organism>
<dbReference type="Proteomes" id="UP000000379">
    <property type="component" value="Chromosome"/>
</dbReference>
<dbReference type="GO" id="GO:0006355">
    <property type="term" value="P:regulation of DNA-templated transcription"/>
    <property type="evidence" value="ECO:0007669"/>
    <property type="project" value="TreeGrafter"/>
</dbReference>
<gene>
    <name evidence="2" type="ordered locus">Trad_2578</name>
</gene>
<dbReference type="Pfam" id="PF01965">
    <property type="entry name" value="DJ-1_PfpI"/>
    <property type="match status" value="1"/>
</dbReference>
<evidence type="ECO:0000259" key="1">
    <source>
        <dbReference type="Pfam" id="PF01965"/>
    </source>
</evidence>
<dbReference type="SUPFAM" id="SSF52317">
    <property type="entry name" value="Class I glutamine amidotransferase-like"/>
    <property type="match status" value="1"/>
</dbReference>
<protein>
    <submittedName>
        <fullName evidence="2">ThiJ/PfpI domain protein</fullName>
    </submittedName>
</protein>
<dbReference type="STRING" id="649638.Trad_2578"/>
<dbReference type="InterPro" id="IPR052158">
    <property type="entry name" value="INH-QAR"/>
</dbReference>
<reference evidence="2 3" key="2">
    <citation type="journal article" date="2011" name="Stand. Genomic Sci.">
        <title>Complete genome sequence of Truepera radiovictrix type strain (RQ-24).</title>
        <authorList>
            <person name="Ivanova N."/>
            <person name="Rohde C."/>
            <person name="Munk C."/>
            <person name="Nolan M."/>
            <person name="Lucas S."/>
            <person name="Del Rio T.G."/>
            <person name="Tice H."/>
            <person name="Deshpande S."/>
            <person name="Cheng J.F."/>
            <person name="Tapia R."/>
            <person name="Han C."/>
            <person name="Goodwin L."/>
            <person name="Pitluck S."/>
            <person name="Liolios K."/>
            <person name="Mavromatis K."/>
            <person name="Mikhailova N."/>
            <person name="Pati A."/>
            <person name="Chen A."/>
            <person name="Palaniappan K."/>
            <person name="Land M."/>
            <person name="Hauser L."/>
            <person name="Chang Y.J."/>
            <person name="Jeffries C.D."/>
            <person name="Brambilla E."/>
            <person name="Rohde M."/>
            <person name="Goker M."/>
            <person name="Tindall B.J."/>
            <person name="Woyke T."/>
            <person name="Bristow J."/>
            <person name="Eisen J.A."/>
            <person name="Markowitz V."/>
            <person name="Hugenholtz P."/>
            <person name="Kyrpides N.C."/>
            <person name="Klenk H.P."/>
            <person name="Lapidus A."/>
        </authorList>
    </citation>
    <scope>NUCLEOTIDE SEQUENCE [LARGE SCALE GENOMIC DNA]</scope>
    <source>
        <strain evidence="3">DSM 17093 / CIP 108686 / LMG 22925 / RQ-24</strain>
    </source>
</reference>
<evidence type="ECO:0000313" key="2">
    <source>
        <dbReference type="EMBL" id="ADI15684.1"/>
    </source>
</evidence>
<dbReference type="KEGG" id="tra:Trad_2578"/>
<reference evidence="3" key="1">
    <citation type="submission" date="2010-05" db="EMBL/GenBank/DDBJ databases">
        <title>The complete genome of Truepera radiovictris DSM 17093.</title>
        <authorList>
            <consortium name="US DOE Joint Genome Institute (JGI-PGF)"/>
            <person name="Lucas S."/>
            <person name="Copeland A."/>
            <person name="Lapidus A."/>
            <person name="Glavina del Rio T."/>
            <person name="Dalin E."/>
            <person name="Tice H."/>
            <person name="Bruce D."/>
            <person name="Goodwin L."/>
            <person name="Pitluck S."/>
            <person name="Kyrpides N."/>
            <person name="Mavromatis K."/>
            <person name="Ovchinnikova G."/>
            <person name="Munk A.C."/>
            <person name="Detter J.C."/>
            <person name="Han C."/>
            <person name="Tapia R."/>
            <person name="Land M."/>
            <person name="Hauser L."/>
            <person name="Markowitz V."/>
            <person name="Cheng J.-F."/>
            <person name="Hugenholtz P."/>
            <person name="Woyke T."/>
            <person name="Wu D."/>
            <person name="Tindall B."/>
            <person name="Pomrenke H.G."/>
            <person name="Brambilla E."/>
            <person name="Klenk H.-P."/>
            <person name="Eisen J.A."/>
        </authorList>
    </citation>
    <scope>NUCLEOTIDE SEQUENCE [LARGE SCALE GENOMIC DNA]</scope>
    <source>
        <strain evidence="3">DSM 17093 / CIP 108686 / LMG 22925 / RQ-24</strain>
    </source>
</reference>
<dbReference type="eggNOG" id="COG4977">
    <property type="taxonomic scope" value="Bacteria"/>
</dbReference>